<feature type="compositionally biased region" description="Basic and acidic residues" evidence="1">
    <location>
        <begin position="49"/>
        <end position="60"/>
    </location>
</feature>
<comment type="caution">
    <text evidence="2">The sequence shown here is derived from an EMBL/GenBank/DDBJ whole genome shotgun (WGS) entry which is preliminary data.</text>
</comment>
<dbReference type="EMBL" id="JEMT01025784">
    <property type="protein sequence ID" value="EXX61266.1"/>
    <property type="molecule type" value="Genomic_DNA"/>
</dbReference>
<evidence type="ECO:0000313" key="3">
    <source>
        <dbReference type="Proteomes" id="UP000022910"/>
    </source>
</evidence>
<gene>
    <name evidence="2" type="ORF">RirG_172780</name>
</gene>
<dbReference type="AlphaFoldDB" id="A0A015KNC0"/>
<reference evidence="2 3" key="1">
    <citation type="submission" date="2014-02" db="EMBL/GenBank/DDBJ databases">
        <title>Single nucleus genome sequencing reveals high similarity among nuclei of an endomycorrhizal fungus.</title>
        <authorList>
            <person name="Lin K."/>
            <person name="Geurts R."/>
            <person name="Zhang Z."/>
            <person name="Limpens E."/>
            <person name="Saunders D.G."/>
            <person name="Mu D."/>
            <person name="Pang E."/>
            <person name="Cao H."/>
            <person name="Cha H."/>
            <person name="Lin T."/>
            <person name="Zhou Q."/>
            <person name="Shang Y."/>
            <person name="Li Y."/>
            <person name="Ivanov S."/>
            <person name="Sharma T."/>
            <person name="Velzen R.V."/>
            <person name="Ruijter N.D."/>
            <person name="Aanen D.K."/>
            <person name="Win J."/>
            <person name="Kamoun S."/>
            <person name="Bisseling T."/>
            <person name="Huang S."/>
        </authorList>
    </citation>
    <scope>NUCLEOTIDE SEQUENCE [LARGE SCALE GENOMIC DNA]</scope>
    <source>
        <strain evidence="3">DAOM197198w</strain>
    </source>
</reference>
<sequence>MTPFYLTYGRRVILPNDEEVRGTTMIKRIEHIIEELPIKRHEAKKNIKKAQEQQKKYHDKIGKRKQTFK</sequence>
<evidence type="ECO:0000256" key="1">
    <source>
        <dbReference type="SAM" id="MobiDB-lite"/>
    </source>
</evidence>
<feature type="region of interest" description="Disordered" evidence="1">
    <location>
        <begin position="44"/>
        <end position="69"/>
    </location>
</feature>
<evidence type="ECO:0000313" key="2">
    <source>
        <dbReference type="EMBL" id="EXX61266.1"/>
    </source>
</evidence>
<protein>
    <submittedName>
        <fullName evidence="2">Uncharacterized protein</fullName>
    </submittedName>
</protein>
<proteinExistence type="predicted"/>
<dbReference type="Proteomes" id="UP000022910">
    <property type="component" value="Unassembled WGS sequence"/>
</dbReference>
<organism evidence="2 3">
    <name type="scientific">Rhizophagus irregularis (strain DAOM 197198w)</name>
    <name type="common">Glomus intraradices</name>
    <dbReference type="NCBI Taxonomy" id="1432141"/>
    <lineage>
        <taxon>Eukaryota</taxon>
        <taxon>Fungi</taxon>
        <taxon>Fungi incertae sedis</taxon>
        <taxon>Mucoromycota</taxon>
        <taxon>Glomeromycotina</taxon>
        <taxon>Glomeromycetes</taxon>
        <taxon>Glomerales</taxon>
        <taxon>Glomeraceae</taxon>
        <taxon>Rhizophagus</taxon>
    </lineage>
</organism>
<dbReference type="HOGENOM" id="CLU_187063_0_0_1"/>
<accession>A0A015KNC0</accession>
<keyword evidence="3" id="KW-1185">Reference proteome</keyword>
<name>A0A015KNC0_RHIIW</name>